<dbReference type="Gene3D" id="3.40.80.10">
    <property type="entry name" value="Peptidoglycan recognition protein-like"/>
    <property type="match status" value="1"/>
</dbReference>
<evidence type="ECO:0000259" key="6">
    <source>
        <dbReference type="SMART" id="SM00644"/>
    </source>
</evidence>
<gene>
    <name evidence="7" type="ORF">HIV01_010940</name>
</gene>
<dbReference type="EC" id="3.5.1.28" evidence="2"/>
<evidence type="ECO:0000256" key="5">
    <source>
        <dbReference type="SAM" id="SignalP"/>
    </source>
</evidence>
<evidence type="ECO:0000256" key="2">
    <source>
        <dbReference type="ARBA" id="ARBA00011901"/>
    </source>
</evidence>
<evidence type="ECO:0000313" key="8">
    <source>
        <dbReference type="Proteomes" id="UP000663400"/>
    </source>
</evidence>
<dbReference type="RefSeq" id="WP_200607047.1">
    <property type="nucleotide sequence ID" value="NZ_CP071517.1"/>
</dbReference>
<keyword evidence="4" id="KW-0961">Cell wall biogenesis/degradation</keyword>
<proteinExistence type="predicted"/>
<protein>
    <recommendedName>
        <fullName evidence="2">N-acetylmuramoyl-L-alanine amidase</fullName>
        <ecNumber evidence="2">3.5.1.28</ecNumber>
    </recommendedName>
</protein>
<dbReference type="EMBL" id="CP071517">
    <property type="protein sequence ID" value="QSX73753.1"/>
    <property type="molecule type" value="Genomic_DNA"/>
</dbReference>
<evidence type="ECO:0000256" key="3">
    <source>
        <dbReference type="ARBA" id="ARBA00022801"/>
    </source>
</evidence>
<keyword evidence="8" id="KW-1185">Reference proteome</keyword>
<keyword evidence="3" id="KW-0378">Hydrolase</keyword>
<feature type="domain" description="N-acetylmuramoyl-L-alanine amidase" evidence="6">
    <location>
        <begin position="33"/>
        <end position="166"/>
    </location>
</feature>
<dbReference type="PANTHER" id="PTHR30417:SF1">
    <property type="entry name" value="N-ACETYLMURAMOYL-L-ALANINE AMIDASE AMID"/>
    <property type="match status" value="1"/>
</dbReference>
<evidence type="ECO:0000256" key="4">
    <source>
        <dbReference type="ARBA" id="ARBA00023316"/>
    </source>
</evidence>
<comment type="catalytic activity">
    <reaction evidence="1">
        <text>Hydrolyzes the link between N-acetylmuramoyl residues and L-amino acid residues in certain cell-wall glycopeptides.</text>
        <dbReference type="EC" id="3.5.1.28"/>
    </reaction>
</comment>
<dbReference type="CDD" id="cd06583">
    <property type="entry name" value="PGRP"/>
    <property type="match status" value="1"/>
</dbReference>
<reference evidence="7 8" key="1">
    <citation type="submission" date="2021-02" db="EMBL/GenBank/DDBJ databases">
        <title>Lysobacter arenosi sp. nov., isolated from soil of gangwondo yeongwol, south Korea.</title>
        <authorList>
            <person name="Kim K.R."/>
            <person name="Kim K.H."/>
            <person name="Jeon C.O."/>
        </authorList>
    </citation>
    <scope>NUCLEOTIDE SEQUENCE [LARGE SCALE GENOMIC DNA]</scope>
    <source>
        <strain evidence="7 8">R7</strain>
    </source>
</reference>
<dbReference type="InterPro" id="IPR002502">
    <property type="entry name" value="Amidase_domain"/>
</dbReference>
<evidence type="ECO:0000256" key="1">
    <source>
        <dbReference type="ARBA" id="ARBA00001561"/>
    </source>
</evidence>
<sequence>MKSVTAAIVMALTITACASAPPAARTPQQPEWHPSPNYDVRSAQMIIIHQTEMESAEAALLTLQTRNSGGRVSAHYLIGKDGRLYQLVAESSRAWHAGASRWGGVADLNSSSIGIELDNDGVAPFSTAQIDTLLQLLGDISARLDIPRHLIIGHGDIAPARKRDPSPLFPWQRLAEAGYGLWPRAPLAPVPAGFDPWAALRLVGYDLRDPAAAVRAFHRHYRGNEDEQWLPGDAEILHDLQLQLMEMPPAQAVDPVSDVRRNM</sequence>
<organism evidence="7 8">
    <name type="scientific">Lysobacter arenosi</name>
    <dbReference type="NCBI Taxonomy" id="2795387"/>
    <lineage>
        <taxon>Bacteria</taxon>
        <taxon>Pseudomonadati</taxon>
        <taxon>Pseudomonadota</taxon>
        <taxon>Gammaproteobacteria</taxon>
        <taxon>Lysobacterales</taxon>
        <taxon>Lysobacteraceae</taxon>
        <taxon>Lysobacter</taxon>
    </lineage>
</organism>
<dbReference type="Pfam" id="PF01510">
    <property type="entry name" value="Amidase_2"/>
    <property type="match status" value="1"/>
</dbReference>
<name>A0ABX7R8A6_9GAMM</name>
<evidence type="ECO:0000313" key="7">
    <source>
        <dbReference type="EMBL" id="QSX73753.1"/>
    </source>
</evidence>
<dbReference type="SUPFAM" id="SSF55846">
    <property type="entry name" value="N-acetylmuramoyl-L-alanine amidase-like"/>
    <property type="match status" value="1"/>
</dbReference>
<accession>A0ABX7R8A6</accession>
<dbReference type="InterPro" id="IPR036505">
    <property type="entry name" value="Amidase/PGRP_sf"/>
</dbReference>
<dbReference type="SMART" id="SM00644">
    <property type="entry name" value="Ami_2"/>
    <property type="match status" value="1"/>
</dbReference>
<dbReference type="PROSITE" id="PS51257">
    <property type="entry name" value="PROKAR_LIPOPROTEIN"/>
    <property type="match status" value="1"/>
</dbReference>
<feature type="chain" id="PRO_5046759159" description="N-acetylmuramoyl-L-alanine amidase" evidence="5">
    <location>
        <begin position="19"/>
        <end position="263"/>
    </location>
</feature>
<dbReference type="InterPro" id="IPR051206">
    <property type="entry name" value="NAMLAA_amidase_2"/>
</dbReference>
<dbReference type="PANTHER" id="PTHR30417">
    <property type="entry name" value="N-ACETYLMURAMOYL-L-ALANINE AMIDASE AMID"/>
    <property type="match status" value="1"/>
</dbReference>
<keyword evidence="5" id="KW-0732">Signal</keyword>
<dbReference type="Proteomes" id="UP000663400">
    <property type="component" value="Chromosome"/>
</dbReference>
<feature type="signal peptide" evidence="5">
    <location>
        <begin position="1"/>
        <end position="18"/>
    </location>
</feature>